<protein>
    <recommendedName>
        <fullName evidence="3">LAGLIDADG homing endonuclease</fullName>
    </recommendedName>
</protein>
<keyword evidence="2" id="KW-1185">Reference proteome</keyword>
<evidence type="ECO:0000313" key="2">
    <source>
        <dbReference type="Proteomes" id="UP001431783"/>
    </source>
</evidence>
<name>A0AAW1UME2_9CUCU</name>
<sequence length="108" mass="12069">MYADDSNFSFSCGDIGNLCQVCTLALNTSDEWCHSNGLVLNESGDKVNVNHQLALFIVDVVPTYKSYCTVADLGQIYRKKIGRRPNTEFFAVGSSDWILFLGYPRIGY</sequence>
<dbReference type="AlphaFoldDB" id="A0AAW1UME2"/>
<gene>
    <name evidence="1" type="ORF">WA026_018156</name>
</gene>
<dbReference type="Proteomes" id="UP001431783">
    <property type="component" value="Unassembled WGS sequence"/>
</dbReference>
<evidence type="ECO:0000313" key="1">
    <source>
        <dbReference type="EMBL" id="KAK9881964.1"/>
    </source>
</evidence>
<comment type="caution">
    <text evidence="1">The sequence shown here is derived from an EMBL/GenBank/DDBJ whole genome shotgun (WGS) entry which is preliminary data.</text>
</comment>
<dbReference type="EMBL" id="JARQZJ010000071">
    <property type="protein sequence ID" value="KAK9881964.1"/>
    <property type="molecule type" value="Genomic_DNA"/>
</dbReference>
<organism evidence="1 2">
    <name type="scientific">Henosepilachna vigintioctopunctata</name>
    <dbReference type="NCBI Taxonomy" id="420089"/>
    <lineage>
        <taxon>Eukaryota</taxon>
        <taxon>Metazoa</taxon>
        <taxon>Ecdysozoa</taxon>
        <taxon>Arthropoda</taxon>
        <taxon>Hexapoda</taxon>
        <taxon>Insecta</taxon>
        <taxon>Pterygota</taxon>
        <taxon>Neoptera</taxon>
        <taxon>Endopterygota</taxon>
        <taxon>Coleoptera</taxon>
        <taxon>Polyphaga</taxon>
        <taxon>Cucujiformia</taxon>
        <taxon>Coccinelloidea</taxon>
        <taxon>Coccinellidae</taxon>
        <taxon>Epilachninae</taxon>
        <taxon>Epilachnini</taxon>
        <taxon>Henosepilachna</taxon>
    </lineage>
</organism>
<reference evidence="1 2" key="1">
    <citation type="submission" date="2023-03" db="EMBL/GenBank/DDBJ databases">
        <title>Genome insight into feeding habits of ladybird beetles.</title>
        <authorList>
            <person name="Li H.-S."/>
            <person name="Huang Y.-H."/>
            <person name="Pang H."/>
        </authorList>
    </citation>
    <scope>NUCLEOTIDE SEQUENCE [LARGE SCALE GENOMIC DNA]</scope>
    <source>
        <strain evidence="1">SYSU_2023b</strain>
        <tissue evidence="1">Whole body</tissue>
    </source>
</reference>
<evidence type="ECO:0008006" key="3">
    <source>
        <dbReference type="Google" id="ProtNLM"/>
    </source>
</evidence>
<accession>A0AAW1UME2</accession>
<proteinExistence type="predicted"/>